<evidence type="ECO:0000313" key="3">
    <source>
        <dbReference type="Proteomes" id="UP000321192"/>
    </source>
</evidence>
<protein>
    <recommendedName>
        <fullName evidence="1">Competence protein CoiA-like N-terminal domain-containing protein</fullName>
    </recommendedName>
</protein>
<gene>
    <name evidence="2" type="ORF">E6Q80_19300</name>
</gene>
<comment type="caution">
    <text evidence="2">The sequence shown here is derived from an EMBL/GenBank/DDBJ whole genome shotgun (WGS) entry which is preliminary data.</text>
</comment>
<dbReference type="AlphaFoldDB" id="A0A5C7S847"/>
<dbReference type="InterPro" id="IPR057253">
    <property type="entry name" value="CoiA-like_N"/>
</dbReference>
<sequence length="443" mass="47780">MPSSFFGQVWLVSRCHWSRTLAEISSRVSPVAHLRPITVPTAAAIAHASKPSSACPGSRCTRSNKALSTATLRSLRSGQRAASASRRCAAKTTSCRSTNPLSTPFAGCSGEAACAVIRLVTVINEGAIDMEATSLLQSFAIAKDGRVVSVDEVERGQACGCTCPACRRPLIARQGEVRVWHFAHATGADCEGGAESALHLAAKTAIERAGGITLPGLSVKRTLTLPDGRRGTGEASIPETWIDFSEVRTEVHLGAVIPDVVGTAGMQSYLIEVGVTHFVDTDKRAILKGLGNPSIEIDLHSLDREAWDWPALEEIVVHGVSGKHWLAYPGHEALVAQATERARAAAQALPLPMLPPEAPQNAKPTRTRYWPDGRIVDLVDFPFGVVLWSPYDAQFNEVVKAWCRRFGGRWQQSHKNWLFPLQAKPFLVAEIGKRQTRPPGANA</sequence>
<proteinExistence type="predicted"/>
<dbReference type="Proteomes" id="UP000321192">
    <property type="component" value="Unassembled WGS sequence"/>
</dbReference>
<organism evidence="2 3">
    <name type="scientific">Thauera aminoaromatica</name>
    <dbReference type="NCBI Taxonomy" id="164330"/>
    <lineage>
        <taxon>Bacteria</taxon>
        <taxon>Pseudomonadati</taxon>
        <taxon>Pseudomonadota</taxon>
        <taxon>Betaproteobacteria</taxon>
        <taxon>Rhodocyclales</taxon>
        <taxon>Zoogloeaceae</taxon>
        <taxon>Thauera</taxon>
    </lineage>
</organism>
<accession>A0A5C7S847</accession>
<reference evidence="2 3" key="1">
    <citation type="submission" date="2018-09" db="EMBL/GenBank/DDBJ databases">
        <title>Metagenome Assembled Genomes from an Advanced Water Purification Facility.</title>
        <authorList>
            <person name="Stamps B.W."/>
            <person name="Spear J.R."/>
        </authorList>
    </citation>
    <scope>NUCLEOTIDE SEQUENCE [LARGE SCALE GENOMIC DNA]</scope>
    <source>
        <strain evidence="2">Bin_27_1</strain>
    </source>
</reference>
<dbReference type="EMBL" id="SSFD01000325">
    <property type="protein sequence ID" value="TXH80044.1"/>
    <property type="molecule type" value="Genomic_DNA"/>
</dbReference>
<evidence type="ECO:0000259" key="1">
    <source>
        <dbReference type="Pfam" id="PF25164"/>
    </source>
</evidence>
<dbReference type="Pfam" id="PF25164">
    <property type="entry name" value="CoiA_N"/>
    <property type="match status" value="1"/>
</dbReference>
<name>A0A5C7S847_THASP</name>
<evidence type="ECO:0000313" key="2">
    <source>
        <dbReference type="EMBL" id="TXH80044.1"/>
    </source>
</evidence>
<feature type="domain" description="Competence protein CoiA-like N-terminal" evidence="1">
    <location>
        <begin position="161"/>
        <end position="191"/>
    </location>
</feature>